<dbReference type="InParanoid" id="A0A152A5N1"/>
<evidence type="ECO:0000313" key="3">
    <source>
        <dbReference type="Proteomes" id="UP000076078"/>
    </source>
</evidence>
<sequence length="238" mass="27672">MQPNIDEFELPGIKVDNWSRRDLPPKELIKGRYIDLEPLSLTRLDEFEQVILLDSLDKNLFKYMPCGPIKTRQHLELMIDSLIKGSEVFFSVIDHESGKAVGLLSLMSIVPEHGTIEIGGVLFSSKMQRSRGSTEAIFLLAQLAMDKLGYRRLEWKCHSENERSKKAALRFGFVYEGLFRNHRVFNQHSRDSLWFSITIDEWPICRQSFEKWLNPDNFDKDGNQIQTLINIRNSIVNK</sequence>
<dbReference type="OMA" id="FGAPMQR"/>
<dbReference type="PROSITE" id="PS51186">
    <property type="entry name" value="GNAT"/>
    <property type="match status" value="1"/>
</dbReference>
<dbReference type="AlphaFoldDB" id="A0A152A5N1"/>
<dbReference type="GO" id="GO:0008999">
    <property type="term" value="F:protein-N-terminal-alanine acetyltransferase activity"/>
    <property type="evidence" value="ECO:0007669"/>
    <property type="project" value="TreeGrafter"/>
</dbReference>
<dbReference type="Pfam" id="PF13302">
    <property type="entry name" value="Acetyltransf_3"/>
    <property type="match status" value="1"/>
</dbReference>
<organism evidence="2 3">
    <name type="scientific">Tieghemostelium lacteum</name>
    <name type="common">Slime mold</name>
    <name type="synonym">Dictyostelium lacteum</name>
    <dbReference type="NCBI Taxonomy" id="361077"/>
    <lineage>
        <taxon>Eukaryota</taxon>
        <taxon>Amoebozoa</taxon>
        <taxon>Evosea</taxon>
        <taxon>Eumycetozoa</taxon>
        <taxon>Dictyostelia</taxon>
        <taxon>Dictyosteliales</taxon>
        <taxon>Raperosteliaceae</taxon>
        <taxon>Tieghemostelium</taxon>
    </lineage>
</organism>
<protein>
    <recommendedName>
        <fullName evidence="1">N-acetyltransferase domain-containing protein</fullName>
    </recommendedName>
</protein>
<evidence type="ECO:0000259" key="1">
    <source>
        <dbReference type="PROSITE" id="PS51186"/>
    </source>
</evidence>
<feature type="domain" description="N-acetyltransferase" evidence="1">
    <location>
        <begin position="34"/>
        <end position="200"/>
    </location>
</feature>
<keyword evidence="3" id="KW-1185">Reference proteome</keyword>
<comment type="caution">
    <text evidence="2">The sequence shown here is derived from an EMBL/GenBank/DDBJ whole genome shotgun (WGS) entry which is preliminary data.</text>
</comment>
<dbReference type="EMBL" id="LODT01000006">
    <property type="protein sequence ID" value="KYR01540.1"/>
    <property type="molecule type" value="Genomic_DNA"/>
</dbReference>
<name>A0A152A5N1_TIELA</name>
<dbReference type="GO" id="GO:1990189">
    <property type="term" value="F:protein N-terminal-serine acetyltransferase activity"/>
    <property type="evidence" value="ECO:0007669"/>
    <property type="project" value="TreeGrafter"/>
</dbReference>
<reference evidence="2 3" key="1">
    <citation type="submission" date="2015-12" db="EMBL/GenBank/DDBJ databases">
        <title>Dictyostelia acquired genes for synthesis and detection of signals that induce cell-type specialization by lateral gene transfer from prokaryotes.</title>
        <authorList>
            <person name="Gloeckner G."/>
            <person name="Schaap P."/>
        </authorList>
    </citation>
    <scope>NUCLEOTIDE SEQUENCE [LARGE SCALE GENOMIC DNA]</scope>
    <source>
        <strain evidence="2 3">TK</strain>
    </source>
</reference>
<dbReference type="PANTHER" id="PTHR43441">
    <property type="entry name" value="RIBOSOMAL-PROTEIN-SERINE ACETYLTRANSFERASE"/>
    <property type="match status" value="1"/>
</dbReference>
<gene>
    <name evidence="2" type="ORF">DLAC_01534</name>
</gene>
<dbReference type="Proteomes" id="UP000076078">
    <property type="component" value="Unassembled WGS sequence"/>
</dbReference>
<dbReference type="InterPro" id="IPR016181">
    <property type="entry name" value="Acyl_CoA_acyltransferase"/>
</dbReference>
<dbReference type="PANTHER" id="PTHR43441:SF2">
    <property type="entry name" value="FAMILY ACETYLTRANSFERASE, PUTATIVE (AFU_ORTHOLOGUE AFUA_7G00850)-RELATED"/>
    <property type="match status" value="1"/>
</dbReference>
<dbReference type="Gene3D" id="3.40.630.30">
    <property type="match status" value="1"/>
</dbReference>
<dbReference type="SUPFAM" id="SSF55729">
    <property type="entry name" value="Acyl-CoA N-acyltransferases (Nat)"/>
    <property type="match status" value="1"/>
</dbReference>
<accession>A0A152A5N1</accession>
<dbReference type="InterPro" id="IPR051908">
    <property type="entry name" value="Ribosomal_N-acetyltransferase"/>
</dbReference>
<dbReference type="FunFam" id="3.40.630.30:FF:000047">
    <property type="entry name" value="Acetyltransferase, GNAT family"/>
    <property type="match status" value="1"/>
</dbReference>
<dbReference type="InterPro" id="IPR000182">
    <property type="entry name" value="GNAT_dom"/>
</dbReference>
<dbReference type="OrthoDB" id="41238at2759"/>
<proteinExistence type="predicted"/>
<evidence type="ECO:0000313" key="2">
    <source>
        <dbReference type="EMBL" id="KYR01540.1"/>
    </source>
</evidence>